<feature type="binding site" evidence="5">
    <location>
        <position position="84"/>
    </location>
    <ligand>
        <name>Zn(2+)</name>
        <dbReference type="ChEBI" id="CHEBI:29105"/>
    </ligand>
</feature>
<evidence type="ECO:0000256" key="4">
    <source>
        <dbReference type="ARBA" id="ARBA00023274"/>
    </source>
</evidence>
<dbReference type="EMBL" id="QEFH01000001">
    <property type="protein sequence ID" value="PVU71680.1"/>
    <property type="molecule type" value="Genomic_DNA"/>
</dbReference>
<proteinExistence type="inferred from homology"/>
<comment type="cofactor">
    <cofactor evidence="5">
        <name>Zn(2+)</name>
        <dbReference type="ChEBI" id="CHEBI:29105"/>
    </cofactor>
    <text evidence="5">Binds 1 zinc ion per subunit.</text>
</comment>
<dbReference type="Proteomes" id="UP000245509">
    <property type="component" value="Unassembled WGS sequence"/>
</dbReference>
<dbReference type="GO" id="GO:0003735">
    <property type="term" value="F:structural constituent of ribosome"/>
    <property type="evidence" value="ECO:0007669"/>
    <property type="project" value="InterPro"/>
</dbReference>
<evidence type="ECO:0000313" key="7">
    <source>
        <dbReference type="EMBL" id="PVU68620.1"/>
    </source>
</evidence>
<dbReference type="InterPro" id="IPR023676">
    <property type="entry name" value="Ribosomal_uS14_arc"/>
</dbReference>
<dbReference type="InterPro" id="IPR001209">
    <property type="entry name" value="Ribosomal_uS14"/>
</dbReference>
<dbReference type="GO" id="GO:0008270">
    <property type="term" value="F:zinc ion binding"/>
    <property type="evidence" value="ECO:0007669"/>
    <property type="project" value="UniProtKB-UniRule"/>
</dbReference>
<reference evidence="7" key="2">
    <citation type="submission" date="2017-05" db="EMBL/GenBank/DDBJ databases">
        <authorList>
            <person name="Song R."/>
            <person name="Chenine A.L."/>
            <person name="Ruprecht R.M."/>
        </authorList>
    </citation>
    <scope>NUCLEOTIDE SEQUENCE</scope>
    <source>
        <strain evidence="7">SCGC AB-777_F03</strain>
        <strain evidence="8">SCGC AB-777_O03</strain>
    </source>
</reference>
<dbReference type="EMBL" id="QEFP01000006">
    <property type="protein sequence ID" value="PVU68620.1"/>
    <property type="molecule type" value="Genomic_DNA"/>
</dbReference>
<dbReference type="RefSeq" id="WP_228615473.1">
    <property type="nucleotide sequence ID" value="NZ_QEFP02000016.1"/>
</dbReference>
<keyword evidence="2 5" id="KW-0694">RNA-binding</keyword>
<sequence length="120" mass="14008">MPNDWSYLVELQKNKPGTLTKILKNNAPKYVKEEVRRLIKEGKIKNIQELVQKAVSENKSLIKVLEEYGIKNKERKFGKGSIRCIICGSHDRVIRRYKIHICGRCFREMAKELGFKVMGE</sequence>
<evidence type="ECO:0000313" key="6">
    <source>
        <dbReference type="EMBL" id="MCC5447250.1"/>
    </source>
</evidence>
<feature type="binding site" evidence="5">
    <location>
        <position position="102"/>
    </location>
    <ligand>
        <name>Zn(2+)</name>
        <dbReference type="ChEBI" id="CHEBI:29105"/>
    </ligand>
</feature>
<evidence type="ECO:0000256" key="2">
    <source>
        <dbReference type="ARBA" id="ARBA00022884"/>
    </source>
</evidence>
<dbReference type="Proteomes" id="UP000245908">
    <property type="component" value="Unassembled WGS sequence"/>
</dbReference>
<dbReference type="GO" id="GO:0019843">
    <property type="term" value="F:rRNA binding"/>
    <property type="evidence" value="ECO:0007669"/>
    <property type="project" value="UniProtKB-UniRule"/>
</dbReference>
<organism evidence="7">
    <name type="scientific">Nanobsidianus stetteri</name>
    <dbReference type="NCBI Taxonomy" id="1294122"/>
    <lineage>
        <taxon>Archaea</taxon>
        <taxon>Nanobdellota</taxon>
        <taxon>Candidatus Nanoarchaeia</taxon>
        <taxon>Nanoarchaeales</taxon>
        <taxon>Nanopusillaceae</taxon>
        <taxon>Candidatus Nanobsidianus</taxon>
    </lineage>
</organism>
<keyword evidence="3 5" id="KW-0689">Ribosomal protein</keyword>
<keyword evidence="5" id="KW-0479">Metal-binding</keyword>
<dbReference type="GO" id="GO:0022627">
    <property type="term" value="C:cytosolic small ribosomal subunit"/>
    <property type="evidence" value="ECO:0007669"/>
    <property type="project" value="TreeGrafter"/>
</dbReference>
<reference evidence="6" key="3">
    <citation type="submission" date="2017-05" db="EMBL/GenBank/DDBJ databases">
        <authorList>
            <person name="Munson-Mcgee J.H."/>
        </authorList>
    </citation>
    <scope>NUCLEOTIDE SEQUENCE</scope>
    <source>
        <strain evidence="6">SCGC AB-777_F03</strain>
    </source>
</reference>
<reference evidence="7 9" key="1">
    <citation type="journal article" date="2015" name="Appl. Environ. Microbiol.">
        <title>Nanoarchaeota, Their Sulfolobales Host, and Nanoarchaeota Virus Distribution across Yellowstone National Park Hot Springs.</title>
        <authorList>
            <person name="Munson-McGee J.H."/>
            <person name="Field E.K."/>
            <person name="Bateson M."/>
            <person name="Rooney C."/>
            <person name="Stepanauskas R."/>
            <person name="Young M.J."/>
        </authorList>
    </citation>
    <scope>NUCLEOTIDE SEQUENCE [LARGE SCALE GENOMIC DNA]</scope>
    <source>
        <strain evidence="7">SCGC AB-777_F03</strain>
        <strain evidence="8">SCGC AB-777_O03</strain>
    </source>
</reference>
<evidence type="ECO:0000256" key="5">
    <source>
        <dbReference type="HAMAP-Rule" id="MF_01364"/>
    </source>
</evidence>
<name>A0A2T9WLB3_NANST</name>
<dbReference type="PANTHER" id="PTHR12010">
    <property type="entry name" value="40S RIBOSOMAL PROTEIN S29"/>
    <property type="match status" value="1"/>
</dbReference>
<dbReference type="PANTHER" id="PTHR12010:SF2">
    <property type="entry name" value="40S RIBOSOMAL PROTEIN S29"/>
    <property type="match status" value="1"/>
</dbReference>
<evidence type="ECO:0000313" key="9">
    <source>
        <dbReference type="Proteomes" id="UP000245908"/>
    </source>
</evidence>
<dbReference type="InterPro" id="IPR039744">
    <property type="entry name" value="RIbosomal_uS14_euk_arc"/>
</dbReference>
<gene>
    <name evidence="5" type="primary">rps14</name>
    <name evidence="6" type="ORF">DDW03_002430</name>
    <name evidence="7" type="ORF">DDW03_01745</name>
    <name evidence="8" type="ORF">DDW05_00050</name>
</gene>
<dbReference type="InterPro" id="IPR043140">
    <property type="entry name" value="Ribosomal_uS14_sf"/>
</dbReference>
<feature type="binding site" evidence="5">
    <location>
        <position position="105"/>
    </location>
    <ligand>
        <name>Zn(2+)</name>
        <dbReference type="ChEBI" id="CHEBI:29105"/>
    </ligand>
</feature>
<evidence type="ECO:0000256" key="1">
    <source>
        <dbReference type="ARBA" id="ARBA00022730"/>
    </source>
</evidence>
<dbReference type="AlphaFoldDB" id="A0A2T9WLB3"/>
<dbReference type="Gene3D" id="4.10.830.10">
    <property type="entry name" value="30s Ribosomal Protein S14, Chain N"/>
    <property type="match status" value="1"/>
</dbReference>
<comment type="subunit">
    <text evidence="5">Part of the 30S ribosomal subunit.</text>
</comment>
<dbReference type="NCBIfam" id="NF004424">
    <property type="entry name" value="PRK05766.1"/>
    <property type="match status" value="1"/>
</dbReference>
<reference evidence="6" key="4">
    <citation type="submission" date="2021-11" db="EMBL/GenBank/DDBJ databases">
        <authorList>
            <person name="Munson-Mcgee J."/>
            <person name="Field E."/>
            <person name="Bateson M."/>
            <person name="Rooney C."/>
            <person name="Stepanauskas R."/>
            <person name="Young M."/>
        </authorList>
    </citation>
    <scope>NUCLEOTIDE SEQUENCE</scope>
    <source>
        <strain evidence="6">SCGC AB-777_F03</strain>
    </source>
</reference>
<keyword evidence="5" id="KW-0862">Zinc</keyword>
<dbReference type="HAMAP" id="MF_01364_A">
    <property type="entry name" value="Ribosomal_uS14_2_A"/>
    <property type="match status" value="1"/>
</dbReference>
<protein>
    <recommendedName>
        <fullName evidence="5">Small ribosomal subunit protein uS14</fullName>
    </recommendedName>
</protein>
<comment type="caution">
    <text evidence="7">The sequence shown here is derived from an EMBL/GenBank/DDBJ whole genome shotgun (WGS) entry which is preliminary data.</text>
</comment>
<keyword evidence="4 5" id="KW-0687">Ribonucleoprotein</keyword>
<dbReference type="Pfam" id="PF00253">
    <property type="entry name" value="Ribosomal_S14"/>
    <property type="match status" value="1"/>
</dbReference>
<accession>A0A2T9WLB3</accession>
<comment type="similarity">
    <text evidence="5">Belongs to the universal ribosomal protein uS14 family. Zinc-binding uS14 subfamily.</text>
</comment>
<dbReference type="GO" id="GO:0002181">
    <property type="term" value="P:cytoplasmic translation"/>
    <property type="evidence" value="ECO:0007669"/>
    <property type="project" value="TreeGrafter"/>
</dbReference>
<keyword evidence="1 5" id="KW-0699">rRNA-binding</keyword>
<evidence type="ECO:0000256" key="3">
    <source>
        <dbReference type="ARBA" id="ARBA00022980"/>
    </source>
</evidence>
<evidence type="ECO:0000313" key="8">
    <source>
        <dbReference type="EMBL" id="PVU71680.1"/>
    </source>
</evidence>
<comment type="function">
    <text evidence="5">Binds 16S rRNA, required for the assembly of 30S particles.</text>
</comment>
<feature type="binding site" evidence="5">
    <location>
        <position position="87"/>
    </location>
    <ligand>
        <name>Zn(2+)</name>
        <dbReference type="ChEBI" id="CHEBI:29105"/>
    </ligand>
</feature>
<dbReference type="EMBL" id="QEFP02000016">
    <property type="protein sequence ID" value="MCC5447250.1"/>
    <property type="molecule type" value="Genomic_DNA"/>
</dbReference>